<keyword evidence="3" id="KW-1185">Reference proteome</keyword>
<gene>
    <name evidence="2" type="ORF">CR164_06990</name>
</gene>
<name>A0A317T8K4_9CHLB</name>
<dbReference type="EMBL" id="PDNZ01000004">
    <property type="protein sequence ID" value="PWW82077.1"/>
    <property type="molecule type" value="Genomic_DNA"/>
</dbReference>
<feature type="domain" description="A-factor biosynthesis hotdog" evidence="1">
    <location>
        <begin position="166"/>
        <end position="294"/>
    </location>
</feature>
<comment type="caution">
    <text evidence="2">The sequence shown here is derived from an EMBL/GenBank/DDBJ whole genome shotgun (WGS) entry which is preliminary data.</text>
</comment>
<dbReference type="AlphaFoldDB" id="A0A317T8K4"/>
<proteinExistence type="predicted"/>
<sequence length="335" mass="37890">MLQEQMTGSSISSVQCSSSVLTEETVLRSSRNGRLNRKNGRGKFTDNCYQKPYVLVFDGDVFPEEQEGGQKIVASSFEEVLCYIGILGETVEVYLSKDFENNNPLLYRKVKSITYRQAKEYVQNHEADAGFGGLINKIPLDITSLMHSPLAMKEDDVVPQVLNRRYVHKKKDENVLISDYFSKGNFLYFNMYDQTREIQFDHDSDHVQGLLLLEAMRQASIATTHISGGLPDEGTIALLTYDSGFYNFLELTAPIVVRTYTPFSFNPGDSKGDVFVSCEIFQWGKLASSALLKGKAFPDKSKYVNYRIRTEKVQARHKKQYDSKILSAQNTVGVI</sequence>
<organism evidence="2 3">
    <name type="scientific">Prosthecochloris marina</name>
    <dbReference type="NCBI Taxonomy" id="2017681"/>
    <lineage>
        <taxon>Bacteria</taxon>
        <taxon>Pseudomonadati</taxon>
        <taxon>Chlorobiota</taxon>
        <taxon>Chlorobiia</taxon>
        <taxon>Chlorobiales</taxon>
        <taxon>Chlorobiaceae</taxon>
        <taxon>Prosthecochloris</taxon>
    </lineage>
</organism>
<evidence type="ECO:0000313" key="3">
    <source>
        <dbReference type="Proteomes" id="UP000246278"/>
    </source>
</evidence>
<accession>A0A317T8K4</accession>
<dbReference type="OrthoDB" id="594159at2"/>
<protein>
    <recommendedName>
        <fullName evidence="1">A-factor biosynthesis hotdog domain-containing protein</fullName>
    </recommendedName>
</protein>
<evidence type="ECO:0000313" key="2">
    <source>
        <dbReference type="EMBL" id="PWW82077.1"/>
    </source>
</evidence>
<evidence type="ECO:0000259" key="1">
    <source>
        <dbReference type="Pfam" id="PF03756"/>
    </source>
</evidence>
<dbReference type="Pfam" id="PF03756">
    <property type="entry name" value="AfsA"/>
    <property type="match status" value="1"/>
</dbReference>
<dbReference type="InterPro" id="IPR005509">
    <property type="entry name" value="AfsA_hotdog_dom"/>
</dbReference>
<dbReference type="Proteomes" id="UP000246278">
    <property type="component" value="Unassembled WGS sequence"/>
</dbReference>
<reference evidence="3" key="1">
    <citation type="submission" date="2017-10" db="EMBL/GenBank/DDBJ databases">
        <authorList>
            <person name="Gaisin V.A."/>
            <person name="Rysina M.S."/>
            <person name="Grouzdev D.S."/>
        </authorList>
    </citation>
    <scope>NUCLEOTIDE SEQUENCE [LARGE SCALE GENOMIC DNA]</scope>
    <source>
        <strain evidence="3">V1</strain>
    </source>
</reference>